<gene>
    <name evidence="2" type="ORF">DB43_DP00200</name>
</gene>
<sequence length="68" mass="7836">MEKILVLCVLLVILRLVPFTWQNSAIQKKEWIITFVVFYLLGWVVQAGGFSQSDEFYKGLANALLFLN</sequence>
<dbReference type="PATRIC" id="fig|83552.4.peg.97"/>
<name>A0A0C1EF65_9BACT</name>
<dbReference type="EMBL" id="JSAM01000010">
    <property type="protein sequence ID" value="KIA78663.1"/>
    <property type="molecule type" value="Genomic_DNA"/>
</dbReference>
<accession>A0A0C1EF65</accession>
<dbReference type="Proteomes" id="UP000031307">
    <property type="component" value="Unassembled WGS sequence"/>
</dbReference>
<keyword evidence="1" id="KW-1133">Transmembrane helix</keyword>
<feature type="transmembrane region" description="Helical" evidence="1">
    <location>
        <begin position="32"/>
        <end position="50"/>
    </location>
</feature>
<comment type="caution">
    <text evidence="2">The sequence shown here is derived from an EMBL/GenBank/DDBJ whole genome shotgun (WGS) entry which is preliminary data.</text>
</comment>
<keyword evidence="1" id="KW-0472">Membrane</keyword>
<organism evidence="2 3">
    <name type="scientific">Parachlamydia acanthamoebae</name>
    <dbReference type="NCBI Taxonomy" id="83552"/>
    <lineage>
        <taxon>Bacteria</taxon>
        <taxon>Pseudomonadati</taxon>
        <taxon>Chlamydiota</taxon>
        <taxon>Chlamydiia</taxon>
        <taxon>Parachlamydiales</taxon>
        <taxon>Parachlamydiaceae</taxon>
        <taxon>Parachlamydia</taxon>
    </lineage>
</organism>
<evidence type="ECO:0000313" key="3">
    <source>
        <dbReference type="Proteomes" id="UP000031307"/>
    </source>
</evidence>
<proteinExistence type="predicted"/>
<reference evidence="2 3" key="1">
    <citation type="journal article" date="2014" name="Mol. Biol. Evol.">
        <title>Massive expansion of Ubiquitination-related gene families within the Chlamydiae.</title>
        <authorList>
            <person name="Domman D."/>
            <person name="Collingro A."/>
            <person name="Lagkouvardos I."/>
            <person name="Gehre L."/>
            <person name="Weinmaier T."/>
            <person name="Rattei T."/>
            <person name="Subtil A."/>
            <person name="Horn M."/>
        </authorList>
    </citation>
    <scope>NUCLEOTIDE SEQUENCE [LARGE SCALE GENOMIC DNA]</scope>
    <source>
        <strain evidence="2 3">OEW1</strain>
    </source>
</reference>
<dbReference type="RefSeq" id="WP_006341373.1">
    <property type="nucleotide sequence ID" value="NZ_BAWW01000057.1"/>
</dbReference>
<dbReference type="AlphaFoldDB" id="A0A0C1EF65"/>
<protein>
    <submittedName>
        <fullName evidence="2">Uncharacterized protein</fullName>
    </submittedName>
</protein>
<evidence type="ECO:0000313" key="2">
    <source>
        <dbReference type="EMBL" id="KIA78663.1"/>
    </source>
</evidence>
<evidence type="ECO:0000256" key="1">
    <source>
        <dbReference type="SAM" id="Phobius"/>
    </source>
</evidence>
<keyword evidence="1" id="KW-0812">Transmembrane</keyword>